<dbReference type="GO" id="GO:0016705">
    <property type="term" value="F:oxidoreductase activity, acting on paired donors, with incorporation or reduction of molecular oxygen"/>
    <property type="evidence" value="ECO:0007669"/>
    <property type="project" value="InterPro"/>
</dbReference>
<dbReference type="GO" id="GO:0020037">
    <property type="term" value="F:heme binding"/>
    <property type="evidence" value="ECO:0007669"/>
    <property type="project" value="InterPro"/>
</dbReference>
<dbReference type="GO" id="GO:0005506">
    <property type="term" value="F:iron ion binding"/>
    <property type="evidence" value="ECO:0007669"/>
    <property type="project" value="InterPro"/>
</dbReference>
<feature type="non-terminal residue" evidence="1">
    <location>
        <position position="1"/>
    </location>
</feature>
<dbReference type="GO" id="GO:0004497">
    <property type="term" value="F:monooxygenase activity"/>
    <property type="evidence" value="ECO:0007669"/>
    <property type="project" value="InterPro"/>
</dbReference>
<accession>A0AAD8BV11</accession>
<dbReference type="AlphaFoldDB" id="A0AAD8BV11"/>
<gene>
    <name evidence="1" type="ORF">Bpfe_009871</name>
</gene>
<dbReference type="Gene3D" id="1.10.630.10">
    <property type="entry name" value="Cytochrome P450"/>
    <property type="match status" value="1"/>
</dbReference>
<sequence>QFTTETNHTLIAELLTKYGPLIKLRFGRLIVIVSDPKDIETVYRNEGKYPMTASFDIEEMIVLRTSSPVKSITLA</sequence>
<reference evidence="1" key="2">
    <citation type="submission" date="2023-04" db="EMBL/GenBank/DDBJ databases">
        <authorList>
            <person name="Bu L."/>
            <person name="Lu L."/>
            <person name="Laidemitt M.R."/>
            <person name="Zhang S.M."/>
            <person name="Mutuku M."/>
            <person name="Mkoji G."/>
            <person name="Steinauer M."/>
            <person name="Loker E.S."/>
        </authorList>
    </citation>
    <scope>NUCLEOTIDE SEQUENCE</scope>
    <source>
        <strain evidence="1">KasaAsao</strain>
        <tissue evidence="1">Whole Snail</tissue>
    </source>
</reference>
<evidence type="ECO:0000313" key="2">
    <source>
        <dbReference type="Proteomes" id="UP001233172"/>
    </source>
</evidence>
<dbReference type="Proteomes" id="UP001233172">
    <property type="component" value="Unassembled WGS sequence"/>
</dbReference>
<comment type="caution">
    <text evidence="1">The sequence shown here is derived from an EMBL/GenBank/DDBJ whole genome shotgun (WGS) entry which is preliminary data.</text>
</comment>
<dbReference type="SUPFAM" id="SSF48264">
    <property type="entry name" value="Cytochrome P450"/>
    <property type="match status" value="1"/>
</dbReference>
<dbReference type="InterPro" id="IPR036396">
    <property type="entry name" value="Cyt_P450_sf"/>
</dbReference>
<feature type="non-terminal residue" evidence="1">
    <location>
        <position position="75"/>
    </location>
</feature>
<dbReference type="EMBL" id="JASAOG010000034">
    <property type="protein sequence ID" value="KAK0060683.1"/>
    <property type="molecule type" value="Genomic_DNA"/>
</dbReference>
<evidence type="ECO:0000313" key="1">
    <source>
        <dbReference type="EMBL" id="KAK0060683.1"/>
    </source>
</evidence>
<organism evidence="1 2">
    <name type="scientific">Biomphalaria pfeifferi</name>
    <name type="common">Bloodfluke planorb</name>
    <name type="synonym">Freshwater snail</name>
    <dbReference type="NCBI Taxonomy" id="112525"/>
    <lineage>
        <taxon>Eukaryota</taxon>
        <taxon>Metazoa</taxon>
        <taxon>Spiralia</taxon>
        <taxon>Lophotrochozoa</taxon>
        <taxon>Mollusca</taxon>
        <taxon>Gastropoda</taxon>
        <taxon>Heterobranchia</taxon>
        <taxon>Euthyneura</taxon>
        <taxon>Panpulmonata</taxon>
        <taxon>Hygrophila</taxon>
        <taxon>Lymnaeoidea</taxon>
        <taxon>Planorbidae</taxon>
        <taxon>Biomphalaria</taxon>
    </lineage>
</organism>
<keyword evidence="2" id="KW-1185">Reference proteome</keyword>
<proteinExistence type="predicted"/>
<protein>
    <submittedName>
        <fullName evidence="1">Cytochrome P450 12e1 mitochondrial</fullName>
    </submittedName>
</protein>
<name>A0AAD8BV11_BIOPF</name>
<reference evidence="1" key="1">
    <citation type="journal article" date="2023" name="PLoS Negl. Trop. Dis.">
        <title>A genome sequence for Biomphalaria pfeifferi, the major vector snail for the human-infecting parasite Schistosoma mansoni.</title>
        <authorList>
            <person name="Bu L."/>
            <person name="Lu L."/>
            <person name="Laidemitt M.R."/>
            <person name="Zhang S.M."/>
            <person name="Mutuku M."/>
            <person name="Mkoji G."/>
            <person name="Steinauer M."/>
            <person name="Loker E.S."/>
        </authorList>
    </citation>
    <scope>NUCLEOTIDE SEQUENCE</scope>
    <source>
        <strain evidence="1">KasaAsao</strain>
    </source>
</reference>